<accession>A0A699Z092</accession>
<organism evidence="1 2">
    <name type="scientific">Haematococcus lacustris</name>
    <name type="common">Green alga</name>
    <name type="synonym">Haematococcus pluvialis</name>
    <dbReference type="NCBI Taxonomy" id="44745"/>
    <lineage>
        <taxon>Eukaryota</taxon>
        <taxon>Viridiplantae</taxon>
        <taxon>Chlorophyta</taxon>
        <taxon>core chlorophytes</taxon>
        <taxon>Chlorophyceae</taxon>
        <taxon>CS clade</taxon>
        <taxon>Chlamydomonadales</taxon>
        <taxon>Haematococcaceae</taxon>
        <taxon>Haematococcus</taxon>
    </lineage>
</organism>
<protein>
    <submittedName>
        <fullName evidence="1">Glutathione peroxidase</fullName>
    </submittedName>
</protein>
<keyword evidence="1" id="KW-0575">Peroxidase</keyword>
<keyword evidence="1" id="KW-0560">Oxidoreductase</keyword>
<evidence type="ECO:0000313" key="2">
    <source>
        <dbReference type="Proteomes" id="UP000485058"/>
    </source>
</evidence>
<name>A0A699Z092_HAELA</name>
<dbReference type="GO" id="GO:0004601">
    <property type="term" value="F:peroxidase activity"/>
    <property type="evidence" value="ECO:0007669"/>
    <property type="project" value="UniProtKB-KW"/>
</dbReference>
<dbReference type="Gene3D" id="3.40.30.10">
    <property type="entry name" value="Glutaredoxin"/>
    <property type="match status" value="1"/>
</dbReference>
<dbReference type="AlphaFoldDB" id="A0A699Z092"/>
<reference evidence="1 2" key="1">
    <citation type="submission" date="2020-02" db="EMBL/GenBank/DDBJ databases">
        <title>Draft genome sequence of Haematococcus lacustris strain NIES-144.</title>
        <authorList>
            <person name="Morimoto D."/>
            <person name="Nakagawa S."/>
            <person name="Yoshida T."/>
            <person name="Sawayama S."/>
        </authorList>
    </citation>
    <scope>NUCLEOTIDE SEQUENCE [LARGE SCALE GENOMIC DNA]</scope>
    <source>
        <strain evidence="1 2">NIES-144</strain>
    </source>
</reference>
<evidence type="ECO:0000313" key="1">
    <source>
        <dbReference type="EMBL" id="GFH15411.1"/>
    </source>
</evidence>
<gene>
    <name evidence="1" type="ORF">HaLaN_11635</name>
</gene>
<comment type="caution">
    <text evidence="1">The sequence shown here is derived from an EMBL/GenBank/DDBJ whole genome shotgun (WGS) entry which is preliminary data.</text>
</comment>
<dbReference type="Proteomes" id="UP000485058">
    <property type="component" value="Unassembled WGS sequence"/>
</dbReference>
<proteinExistence type="predicted"/>
<sequence length="47" mass="5045">MSIHTGSAALADEPASIYQFSAMMKGEEVSLEKYRGQVLVVVNVASE</sequence>
<keyword evidence="2" id="KW-1185">Reference proteome</keyword>
<dbReference type="SUPFAM" id="SSF52833">
    <property type="entry name" value="Thioredoxin-like"/>
    <property type="match status" value="1"/>
</dbReference>
<dbReference type="InterPro" id="IPR036249">
    <property type="entry name" value="Thioredoxin-like_sf"/>
</dbReference>
<dbReference type="EMBL" id="BLLF01000846">
    <property type="protein sequence ID" value="GFH15411.1"/>
    <property type="molecule type" value="Genomic_DNA"/>
</dbReference>